<evidence type="ECO:0000313" key="8">
    <source>
        <dbReference type="EMBL" id="GES40266.1"/>
    </source>
</evidence>
<keyword evidence="10" id="KW-1185">Reference proteome</keyword>
<dbReference type="Pfam" id="PF04024">
    <property type="entry name" value="PspC"/>
    <property type="match status" value="1"/>
</dbReference>
<evidence type="ECO:0000256" key="2">
    <source>
        <dbReference type="ARBA" id="ARBA00022475"/>
    </source>
</evidence>
<dbReference type="PANTHER" id="PTHR33885:SF3">
    <property type="entry name" value="PHAGE SHOCK PROTEIN C"/>
    <property type="match status" value="1"/>
</dbReference>
<dbReference type="Proteomes" id="UP000325466">
    <property type="component" value="Unassembled WGS sequence"/>
</dbReference>
<feature type="domain" description="Phage shock protein PspC N-terminal" evidence="7">
    <location>
        <begin position="12"/>
        <end position="68"/>
    </location>
</feature>
<dbReference type="PANTHER" id="PTHR33885">
    <property type="entry name" value="PHAGE SHOCK PROTEIN C"/>
    <property type="match status" value="1"/>
</dbReference>
<dbReference type="GO" id="GO:0005886">
    <property type="term" value="C:plasma membrane"/>
    <property type="evidence" value="ECO:0007669"/>
    <property type="project" value="UniProtKB-SubCell"/>
</dbReference>
<protein>
    <submittedName>
        <fullName evidence="9">PspC domain-containing protein</fullName>
    </submittedName>
    <submittedName>
        <fullName evidence="8">Stress-responsive transcriptional regulator</fullName>
    </submittedName>
</protein>
<dbReference type="RefSeq" id="WP_029545293.1">
    <property type="nucleotide sequence ID" value="NZ_BAAAYP010000009.1"/>
</dbReference>
<dbReference type="GeneID" id="83620512"/>
<dbReference type="InterPro" id="IPR052027">
    <property type="entry name" value="PspC"/>
</dbReference>
<dbReference type="EMBL" id="CP106982">
    <property type="protein sequence ID" value="UYF95838.1"/>
    <property type="molecule type" value="Genomic_DNA"/>
</dbReference>
<reference evidence="8 10" key="1">
    <citation type="journal article" date="2018" name="Biodegradation">
        <title>1,4-Dioxane degradation characteristics of Rhodococcus aetherivorans JCM 14343.</title>
        <authorList>
            <person name="Inoue D."/>
            <person name="Tsunoda T."/>
            <person name="Yamamoto N."/>
            <person name="Ike M."/>
            <person name="Sei K."/>
        </authorList>
    </citation>
    <scope>NUCLEOTIDE SEQUENCE [LARGE SCALE GENOMIC DNA]</scope>
    <source>
        <strain evidence="8 10">JCM 14343</strain>
    </source>
</reference>
<reference evidence="9" key="3">
    <citation type="submission" date="2022-09" db="EMBL/GenBank/DDBJ databases">
        <title>The genome sequence of Rhodococcus aetherivorans N1.</title>
        <authorList>
            <person name="Jiang W."/>
        </authorList>
    </citation>
    <scope>NUCLEOTIDE SEQUENCE</scope>
    <source>
        <strain evidence="9">N1</strain>
    </source>
</reference>
<dbReference type="KEGG" id="rav:AAT18_19905"/>
<evidence type="ECO:0000256" key="6">
    <source>
        <dbReference type="SAM" id="Phobius"/>
    </source>
</evidence>
<keyword evidence="5 6" id="KW-0472">Membrane</keyword>
<comment type="subcellular location">
    <subcellularLocation>
        <location evidence="1">Cell membrane</location>
        <topology evidence="1">Single-pass membrane protein</topology>
    </subcellularLocation>
</comment>
<evidence type="ECO:0000313" key="9">
    <source>
        <dbReference type="EMBL" id="UYF95838.1"/>
    </source>
</evidence>
<keyword evidence="3 6" id="KW-0812">Transmembrane</keyword>
<keyword evidence="2" id="KW-1003">Cell membrane</keyword>
<dbReference type="EMBL" id="BLAH01000197">
    <property type="protein sequence ID" value="GES40266.1"/>
    <property type="molecule type" value="Genomic_DNA"/>
</dbReference>
<feature type="transmembrane region" description="Helical" evidence="6">
    <location>
        <begin position="42"/>
        <end position="66"/>
    </location>
</feature>
<evidence type="ECO:0000256" key="3">
    <source>
        <dbReference type="ARBA" id="ARBA00022692"/>
    </source>
</evidence>
<evidence type="ECO:0000256" key="1">
    <source>
        <dbReference type="ARBA" id="ARBA00004162"/>
    </source>
</evidence>
<name>A0A059MLZ9_9NOCA</name>
<reference evidence="8" key="2">
    <citation type="submission" date="2019-10" db="EMBL/GenBank/DDBJ databases">
        <title>Draft genome sequence of Rhodococcus aetherivorans JCM 14343.</title>
        <authorList>
            <person name="Inoue D."/>
            <person name="Nakazawa M."/>
            <person name="Yamamoto N."/>
            <person name="Sei K."/>
            <person name="Ike M."/>
        </authorList>
    </citation>
    <scope>NUCLEOTIDE SEQUENCE</scope>
    <source>
        <strain evidence="8">JCM 14343</strain>
    </source>
</reference>
<dbReference type="InterPro" id="IPR007168">
    <property type="entry name" value="Phageshock_PspC_N"/>
</dbReference>
<accession>A0A0F6VLA3</accession>
<sequence length="68" mass="7159">MTFENSTPGPRPFARSRSQRMLGGVCGGLAEYFGIDVNLVRAGVVVAAFVTGGGAALVYLALWMLLPE</sequence>
<dbReference type="AlphaFoldDB" id="A0A059MLZ9"/>
<proteinExistence type="predicted"/>
<dbReference type="Proteomes" id="UP001163947">
    <property type="component" value="Chromosome"/>
</dbReference>
<evidence type="ECO:0000313" key="10">
    <source>
        <dbReference type="Proteomes" id="UP000325466"/>
    </source>
</evidence>
<accession>A0A059MLZ9</accession>
<organism evidence="9 11">
    <name type="scientific">Rhodococcus aetherivorans</name>
    <dbReference type="NCBI Taxonomy" id="191292"/>
    <lineage>
        <taxon>Bacteria</taxon>
        <taxon>Bacillati</taxon>
        <taxon>Actinomycetota</taxon>
        <taxon>Actinomycetes</taxon>
        <taxon>Mycobacteriales</taxon>
        <taxon>Nocardiaceae</taxon>
        <taxon>Rhodococcus</taxon>
    </lineage>
</organism>
<evidence type="ECO:0000313" key="11">
    <source>
        <dbReference type="Proteomes" id="UP001163947"/>
    </source>
</evidence>
<gene>
    <name evidence="9" type="ORF">OCS65_08805</name>
    <name evidence="8" type="ORF">RAJCM14343_5549</name>
</gene>
<evidence type="ECO:0000256" key="4">
    <source>
        <dbReference type="ARBA" id="ARBA00022989"/>
    </source>
</evidence>
<keyword evidence="4 6" id="KW-1133">Transmembrane helix</keyword>
<evidence type="ECO:0000256" key="5">
    <source>
        <dbReference type="ARBA" id="ARBA00023136"/>
    </source>
</evidence>
<evidence type="ECO:0000259" key="7">
    <source>
        <dbReference type="Pfam" id="PF04024"/>
    </source>
</evidence>